<dbReference type="OrthoDB" id="1679631at2"/>
<accession>A0A4Y7RMH7</accession>
<sequence>MGAAKRKVILITDGDSIAKKAVETAACNVGARCISCSAGNPTTKSGEELVNLIKTTPHDPVVVMLDDRGYNGMGRGETAMAYIAAHPDIEVLGVLAVASNTENVSGCNVDLSINRNGDLIAGSVDKMGQPTERVLEGDTVEVINSLNIPLVIGIGDIGKMDGLDEADRGAPLTTRALKTILDRSGFNVMVQKQYERKKT</sequence>
<reference evidence="1 2" key="1">
    <citation type="journal article" date="2018" name="Environ. Microbiol.">
        <title>Novel energy conservation strategies and behaviour of Pelotomaculum schinkii driving syntrophic propionate catabolism.</title>
        <authorList>
            <person name="Hidalgo-Ahumada C.A.P."/>
            <person name="Nobu M.K."/>
            <person name="Narihiro T."/>
            <person name="Tamaki H."/>
            <person name="Liu W.T."/>
            <person name="Kamagata Y."/>
            <person name="Stams A.J.M."/>
            <person name="Imachi H."/>
            <person name="Sousa D.Z."/>
        </authorList>
    </citation>
    <scope>NUCLEOTIDE SEQUENCE [LARGE SCALE GENOMIC DNA]</scope>
    <source>
        <strain evidence="1 2">MGP</strain>
    </source>
</reference>
<organism evidence="1 2">
    <name type="scientific">Pelotomaculum propionicicum</name>
    <dbReference type="NCBI Taxonomy" id="258475"/>
    <lineage>
        <taxon>Bacteria</taxon>
        <taxon>Bacillati</taxon>
        <taxon>Bacillota</taxon>
        <taxon>Clostridia</taxon>
        <taxon>Eubacteriales</taxon>
        <taxon>Desulfotomaculaceae</taxon>
        <taxon>Pelotomaculum</taxon>
    </lineage>
</organism>
<proteinExistence type="predicted"/>
<dbReference type="Pfam" id="PF14097">
    <property type="entry name" value="SpoVAE"/>
    <property type="match status" value="1"/>
</dbReference>
<dbReference type="Proteomes" id="UP000297597">
    <property type="component" value="Unassembled WGS sequence"/>
</dbReference>
<name>A0A4Y7RMH7_9FIRM</name>
<gene>
    <name evidence="1" type="ORF">Pmgp_02666</name>
</gene>
<dbReference type="AlphaFoldDB" id="A0A4Y7RMH7"/>
<evidence type="ECO:0000313" key="2">
    <source>
        <dbReference type="Proteomes" id="UP000297597"/>
    </source>
</evidence>
<dbReference type="EMBL" id="QFFZ01000033">
    <property type="protein sequence ID" value="TEB10073.1"/>
    <property type="molecule type" value="Genomic_DNA"/>
</dbReference>
<evidence type="ECO:0008006" key="3">
    <source>
        <dbReference type="Google" id="ProtNLM"/>
    </source>
</evidence>
<keyword evidence="2" id="KW-1185">Reference proteome</keyword>
<dbReference type="RefSeq" id="WP_134214478.1">
    <property type="nucleotide sequence ID" value="NZ_QFFZ01000033.1"/>
</dbReference>
<evidence type="ECO:0000313" key="1">
    <source>
        <dbReference type="EMBL" id="TEB10073.1"/>
    </source>
</evidence>
<dbReference type="InterPro" id="IPR025914">
    <property type="entry name" value="SpoVAE"/>
</dbReference>
<comment type="caution">
    <text evidence="1">The sequence shown here is derived from an EMBL/GenBank/DDBJ whole genome shotgun (WGS) entry which is preliminary data.</text>
</comment>
<protein>
    <recommendedName>
        <fullName evidence="3">Stage V sporulation protein AE</fullName>
    </recommendedName>
</protein>